<protein>
    <submittedName>
        <fullName evidence="1">Uncharacterized protein</fullName>
    </submittedName>
</protein>
<organism evidence="1 2">
    <name type="scientific">Scophthalmus maximus</name>
    <name type="common">Turbot</name>
    <name type="synonym">Psetta maxima</name>
    <dbReference type="NCBI Taxonomy" id="52904"/>
    <lineage>
        <taxon>Eukaryota</taxon>
        <taxon>Metazoa</taxon>
        <taxon>Chordata</taxon>
        <taxon>Craniata</taxon>
        <taxon>Vertebrata</taxon>
        <taxon>Euteleostomi</taxon>
        <taxon>Actinopterygii</taxon>
        <taxon>Neopterygii</taxon>
        <taxon>Teleostei</taxon>
        <taxon>Neoteleostei</taxon>
        <taxon>Acanthomorphata</taxon>
        <taxon>Carangaria</taxon>
        <taxon>Pleuronectiformes</taxon>
        <taxon>Pleuronectoidei</taxon>
        <taxon>Scophthalmidae</taxon>
        <taxon>Scophthalmus</taxon>
    </lineage>
</organism>
<dbReference type="Proteomes" id="UP000438429">
    <property type="component" value="Unassembled WGS sequence"/>
</dbReference>
<evidence type="ECO:0000313" key="1">
    <source>
        <dbReference type="EMBL" id="KAF0026288.1"/>
    </source>
</evidence>
<proteinExistence type="predicted"/>
<accession>A0A6A4S295</accession>
<gene>
    <name evidence="1" type="ORF">F2P81_021025</name>
</gene>
<sequence length="78" mass="9028">MGKENGADFKILQSNYHNFTNYDHSFKQYHMISYPVNLDSAIETKQSLLQAGERSDDICADSDDEISKYVRGNIHWIL</sequence>
<evidence type="ECO:0000313" key="2">
    <source>
        <dbReference type="Proteomes" id="UP000438429"/>
    </source>
</evidence>
<reference evidence="1 2" key="1">
    <citation type="submission" date="2019-06" db="EMBL/GenBank/DDBJ databases">
        <title>Draft genomes of female and male turbot (Scophthalmus maximus).</title>
        <authorList>
            <person name="Xu H."/>
            <person name="Xu X.-W."/>
            <person name="Shao C."/>
            <person name="Chen S."/>
        </authorList>
    </citation>
    <scope>NUCLEOTIDE SEQUENCE [LARGE SCALE GENOMIC DNA]</scope>
    <source>
        <strain evidence="1">Ysfricsl-2016a</strain>
        <tissue evidence="1">Blood</tissue>
    </source>
</reference>
<name>A0A6A4S295_SCOMX</name>
<dbReference type="AlphaFoldDB" id="A0A6A4S295"/>
<comment type="caution">
    <text evidence="1">The sequence shown here is derived from an EMBL/GenBank/DDBJ whole genome shotgun (WGS) entry which is preliminary data.</text>
</comment>
<dbReference type="EMBL" id="VEVO01000019">
    <property type="protein sequence ID" value="KAF0026288.1"/>
    <property type="molecule type" value="Genomic_DNA"/>
</dbReference>